<reference evidence="1 2" key="1">
    <citation type="journal article" date="2014" name="Am. J. Bot.">
        <title>Genome assembly and annotation for red clover (Trifolium pratense; Fabaceae).</title>
        <authorList>
            <person name="Istvanek J."/>
            <person name="Jaros M."/>
            <person name="Krenek A."/>
            <person name="Repkova J."/>
        </authorList>
    </citation>
    <scope>NUCLEOTIDE SEQUENCE [LARGE SCALE GENOMIC DNA]</scope>
    <source>
        <strain evidence="2">cv. Tatra</strain>
        <tissue evidence="1">Young leaves</tissue>
    </source>
</reference>
<name>A0A2K3KFE7_TRIPR</name>
<gene>
    <name evidence="1" type="ORF">L195_g062392</name>
</gene>
<feature type="non-terminal residue" evidence="1">
    <location>
        <position position="75"/>
    </location>
</feature>
<accession>A0A2K3KFE7</accession>
<dbReference type="AlphaFoldDB" id="A0A2K3KFE7"/>
<organism evidence="1 2">
    <name type="scientific">Trifolium pratense</name>
    <name type="common">Red clover</name>
    <dbReference type="NCBI Taxonomy" id="57577"/>
    <lineage>
        <taxon>Eukaryota</taxon>
        <taxon>Viridiplantae</taxon>
        <taxon>Streptophyta</taxon>
        <taxon>Embryophyta</taxon>
        <taxon>Tracheophyta</taxon>
        <taxon>Spermatophyta</taxon>
        <taxon>Magnoliopsida</taxon>
        <taxon>eudicotyledons</taxon>
        <taxon>Gunneridae</taxon>
        <taxon>Pentapetalae</taxon>
        <taxon>rosids</taxon>
        <taxon>fabids</taxon>
        <taxon>Fabales</taxon>
        <taxon>Fabaceae</taxon>
        <taxon>Papilionoideae</taxon>
        <taxon>50 kb inversion clade</taxon>
        <taxon>NPAAA clade</taxon>
        <taxon>Hologalegina</taxon>
        <taxon>IRL clade</taxon>
        <taxon>Trifolieae</taxon>
        <taxon>Trifolium</taxon>
    </lineage>
</organism>
<proteinExistence type="predicted"/>
<evidence type="ECO:0000313" key="2">
    <source>
        <dbReference type="Proteomes" id="UP000236291"/>
    </source>
</evidence>
<dbReference type="EMBL" id="ASHM01173559">
    <property type="protein sequence ID" value="PNX65015.1"/>
    <property type="molecule type" value="Genomic_DNA"/>
</dbReference>
<dbReference type="PANTHER" id="PTHR11439:SF517">
    <property type="entry name" value="CYSTEINE-RICH RLK (RECEPTOR-LIKE PROTEIN KINASE) 8"/>
    <property type="match status" value="1"/>
</dbReference>
<dbReference type="Proteomes" id="UP000236291">
    <property type="component" value="Unassembled WGS sequence"/>
</dbReference>
<reference evidence="1 2" key="2">
    <citation type="journal article" date="2017" name="Front. Plant Sci.">
        <title>Gene Classification and Mining of Molecular Markers Useful in Red Clover (Trifolium pratense) Breeding.</title>
        <authorList>
            <person name="Istvanek J."/>
            <person name="Dluhosova J."/>
            <person name="Dluhos P."/>
            <person name="Patkova L."/>
            <person name="Nedelnik J."/>
            <person name="Repkova J."/>
        </authorList>
    </citation>
    <scope>NUCLEOTIDE SEQUENCE [LARGE SCALE GENOMIC DNA]</scope>
    <source>
        <strain evidence="2">cv. Tatra</strain>
        <tissue evidence="1">Young leaves</tissue>
    </source>
</reference>
<dbReference type="STRING" id="57577.A0A2K3KFE7"/>
<dbReference type="PANTHER" id="PTHR11439">
    <property type="entry name" value="GAG-POL-RELATED RETROTRANSPOSON"/>
    <property type="match status" value="1"/>
</dbReference>
<dbReference type="CDD" id="cd09272">
    <property type="entry name" value="RNase_HI_RT_Ty1"/>
    <property type="match status" value="1"/>
</dbReference>
<sequence length="75" mass="8397">MERPTDLHVAAVKRILRYLKGTLSFGVMYKCGTGEELKMQGWTDSDYAGDFDDRKSTSGYVFTMGSSAVCWSSKK</sequence>
<comment type="caution">
    <text evidence="1">The sequence shown here is derived from an EMBL/GenBank/DDBJ whole genome shotgun (WGS) entry which is preliminary data.</text>
</comment>
<evidence type="ECO:0000313" key="1">
    <source>
        <dbReference type="EMBL" id="PNX65015.1"/>
    </source>
</evidence>
<protein>
    <submittedName>
        <fullName evidence="1">Putative copia-type protein</fullName>
    </submittedName>
</protein>